<dbReference type="AlphaFoldDB" id="A0A4D6XFG2"/>
<proteinExistence type="predicted"/>
<organism evidence="1 2">
    <name type="scientific">Pseudomonas putida</name>
    <name type="common">Arthrobacter siderocapsulatus</name>
    <dbReference type="NCBI Taxonomy" id="303"/>
    <lineage>
        <taxon>Bacteria</taxon>
        <taxon>Pseudomonadati</taxon>
        <taxon>Pseudomonadota</taxon>
        <taxon>Gammaproteobacteria</taxon>
        <taxon>Pseudomonadales</taxon>
        <taxon>Pseudomonadaceae</taxon>
        <taxon>Pseudomonas</taxon>
    </lineage>
</organism>
<reference evidence="2" key="1">
    <citation type="submission" date="2019-04" db="EMBL/GenBank/DDBJ databases">
        <title>Genome sequence of Pseudomonas putida 1290, an auxin catabolizing strain.</title>
        <authorList>
            <person name="Laird T.S."/>
            <person name="Leveau J.H.J."/>
        </authorList>
    </citation>
    <scope>NUCLEOTIDE SEQUENCE [LARGE SCALE GENOMIC DNA]</scope>
    <source>
        <strain evidence="2">1290</strain>
    </source>
</reference>
<gene>
    <name evidence="1" type="ORF">E6B08_18730</name>
</gene>
<protein>
    <submittedName>
        <fullName evidence="1">Uncharacterized protein</fullName>
    </submittedName>
</protein>
<accession>A0A4D6XFG2</accession>
<dbReference type="EMBL" id="CP039371">
    <property type="protein sequence ID" value="QCI13278.1"/>
    <property type="molecule type" value="Genomic_DNA"/>
</dbReference>
<evidence type="ECO:0000313" key="2">
    <source>
        <dbReference type="Proteomes" id="UP000298551"/>
    </source>
</evidence>
<sequence>MKSHLRMAFCVVGRLCTGLQSSGIRMPAIFDDRNIYDPFELSTLGYLYHGIGRPRAGHCKVTAA</sequence>
<dbReference type="Proteomes" id="UP000298551">
    <property type="component" value="Chromosome"/>
</dbReference>
<dbReference type="OrthoDB" id="318559at286"/>
<name>A0A4D6XFG2_PSEPU</name>
<evidence type="ECO:0000313" key="1">
    <source>
        <dbReference type="EMBL" id="QCI13278.1"/>
    </source>
</evidence>